<feature type="coiled-coil region" evidence="2">
    <location>
        <begin position="415"/>
        <end position="453"/>
    </location>
</feature>
<feature type="region of interest" description="Disordered" evidence="3">
    <location>
        <begin position="255"/>
        <end position="276"/>
    </location>
</feature>
<dbReference type="GeneID" id="24563066"/>
<evidence type="ECO:0000256" key="2">
    <source>
        <dbReference type="SAM" id="Coils"/>
    </source>
</evidence>
<dbReference type="PANTHER" id="PTHR14894:SF0">
    <property type="entry name" value="CDK5 REGULATORY SUBUNIT-ASSOCIATED PROTEIN 3"/>
    <property type="match status" value="1"/>
</dbReference>
<keyword evidence="2" id="KW-0175">Coiled coil</keyword>
<protein>
    <submittedName>
        <fullName evidence="4">CDK5 regulatory subunit-associated protein 3</fullName>
    </submittedName>
</protein>
<sequence length="471" mass="53941">MSPVELPYTQVINWVMARRKTPDDCHKRLLALEDMCKEFFNKHSNLPENVKQLRKHVQSEYTEWYEVLTEITEKLKEVEDAEKVNFLGQYTFEPLYEADKILRNFQKHNLQIVSYCQLLQKHVTYNVPSIKKSIETVNRELLDYKNRKADSTRKLNSGTAELRNRLKAYGINIEEFPFNKDFKVHLKVKLVEAIVNKNADATIENYRRTVELTQHIVSEILPVFVSFIRLHGMDGLYAAGDTMANVRQAAESGMTVVTSDESKGDAVEKPEQSEDASSDCVIQLVKDNDQIPLDEGKRRQIFETNLGNPAFRQLAMGEVLELRTFVKVRIDEMQNRSDSANYLFSQAGEKINACVQTPVSKYETYVKTLDEAVELLSGTEAMKALSLLKNRNELEKLAQVELDIFNRCCNEIEQQVSLEKRIETTSDALQKLAAELEAARETVRSTKAKLEKTAGDVMGEPLRIFGEVDEI</sequence>
<dbReference type="RefSeq" id="XP_012766711.1">
    <property type="nucleotide sequence ID" value="XM_012911257.1"/>
</dbReference>
<gene>
    <name evidence="4" type="ORF">BBBOND_0108230</name>
</gene>
<organism evidence="4 5">
    <name type="scientific">Babesia bigemina</name>
    <dbReference type="NCBI Taxonomy" id="5866"/>
    <lineage>
        <taxon>Eukaryota</taxon>
        <taxon>Sar</taxon>
        <taxon>Alveolata</taxon>
        <taxon>Apicomplexa</taxon>
        <taxon>Aconoidasida</taxon>
        <taxon>Piroplasmida</taxon>
        <taxon>Babesiidae</taxon>
        <taxon>Babesia</taxon>
    </lineage>
</organism>
<evidence type="ECO:0000313" key="4">
    <source>
        <dbReference type="EMBL" id="CDR94525.1"/>
    </source>
</evidence>
<evidence type="ECO:0000256" key="1">
    <source>
        <dbReference type="ARBA" id="ARBA00007478"/>
    </source>
</evidence>
<accession>A0A061D9V6</accession>
<dbReference type="OMA" id="HKYVTYY"/>
<dbReference type="InterPro" id="IPR008491">
    <property type="entry name" value="CDK5RAP3"/>
</dbReference>
<dbReference type="STRING" id="5866.A0A061D9V6"/>
<dbReference type="KEGG" id="bbig:BBBOND_0108230"/>
<evidence type="ECO:0000313" key="5">
    <source>
        <dbReference type="Proteomes" id="UP000033188"/>
    </source>
</evidence>
<dbReference type="Proteomes" id="UP000033188">
    <property type="component" value="Chromosome 1"/>
</dbReference>
<comment type="similarity">
    <text evidence="1">Belongs to the CDK5RAP3 family.</text>
</comment>
<name>A0A061D9V6_BABBI</name>
<keyword evidence="5" id="KW-1185">Reference proteome</keyword>
<evidence type="ECO:0000256" key="3">
    <source>
        <dbReference type="SAM" id="MobiDB-lite"/>
    </source>
</evidence>
<dbReference type="OrthoDB" id="340432at2759"/>
<dbReference type="VEuPathDB" id="PiroplasmaDB:BBBOND_0108230"/>
<reference evidence="5" key="1">
    <citation type="journal article" date="2014" name="Nucleic Acids Res.">
        <title>The evolutionary dynamics of variant antigen genes in Babesia reveal a history of genomic innovation underlying host-parasite interaction.</title>
        <authorList>
            <person name="Jackson A.P."/>
            <person name="Otto T.D."/>
            <person name="Darby A."/>
            <person name="Ramaprasad A."/>
            <person name="Xia D."/>
            <person name="Echaide I.E."/>
            <person name="Farber M."/>
            <person name="Gahlot S."/>
            <person name="Gamble J."/>
            <person name="Gupta D."/>
            <person name="Gupta Y."/>
            <person name="Jackson L."/>
            <person name="Malandrin L."/>
            <person name="Malas T.B."/>
            <person name="Moussa E."/>
            <person name="Nair M."/>
            <person name="Reid A.J."/>
            <person name="Sanders M."/>
            <person name="Sharma J."/>
            <person name="Tracey A."/>
            <person name="Quail M.A."/>
            <person name="Weir W."/>
            <person name="Wastling J.M."/>
            <person name="Hall N."/>
            <person name="Willadsen P."/>
            <person name="Lingelbach K."/>
            <person name="Shiels B."/>
            <person name="Tait A."/>
            <person name="Berriman M."/>
            <person name="Allred D.R."/>
            <person name="Pain A."/>
        </authorList>
    </citation>
    <scope>NUCLEOTIDE SEQUENCE [LARGE SCALE GENOMIC DNA]</scope>
    <source>
        <strain evidence="5">Bond</strain>
    </source>
</reference>
<dbReference type="Pfam" id="PF05600">
    <property type="entry name" value="CDK5RAP3"/>
    <property type="match status" value="2"/>
</dbReference>
<dbReference type="AlphaFoldDB" id="A0A061D9V6"/>
<dbReference type="GO" id="GO:0007346">
    <property type="term" value="P:regulation of mitotic cell cycle"/>
    <property type="evidence" value="ECO:0007669"/>
    <property type="project" value="TreeGrafter"/>
</dbReference>
<dbReference type="EMBL" id="LK391707">
    <property type="protein sequence ID" value="CDR94525.1"/>
    <property type="molecule type" value="Genomic_DNA"/>
</dbReference>
<dbReference type="PANTHER" id="PTHR14894">
    <property type="entry name" value="CDK5 REGULATORY SUBUNIT-ASSOCIATED PROTEIN 3"/>
    <property type="match status" value="1"/>
</dbReference>
<feature type="compositionally biased region" description="Basic and acidic residues" evidence="3">
    <location>
        <begin position="260"/>
        <end position="272"/>
    </location>
</feature>
<proteinExistence type="inferred from homology"/>
<dbReference type="GO" id="GO:0012505">
    <property type="term" value="C:endomembrane system"/>
    <property type="evidence" value="ECO:0007669"/>
    <property type="project" value="TreeGrafter"/>
</dbReference>